<evidence type="ECO:0000313" key="2">
    <source>
        <dbReference type="Proteomes" id="UP000235371"/>
    </source>
</evidence>
<protein>
    <submittedName>
        <fullName evidence="1">Uncharacterized protein</fullName>
    </submittedName>
</protein>
<evidence type="ECO:0000313" key="1">
    <source>
        <dbReference type="EMBL" id="PMD54588.1"/>
    </source>
</evidence>
<organism evidence="1 2">
    <name type="scientific">Hyaloscypha bicolor E</name>
    <dbReference type="NCBI Taxonomy" id="1095630"/>
    <lineage>
        <taxon>Eukaryota</taxon>
        <taxon>Fungi</taxon>
        <taxon>Dikarya</taxon>
        <taxon>Ascomycota</taxon>
        <taxon>Pezizomycotina</taxon>
        <taxon>Leotiomycetes</taxon>
        <taxon>Helotiales</taxon>
        <taxon>Hyaloscyphaceae</taxon>
        <taxon>Hyaloscypha</taxon>
        <taxon>Hyaloscypha bicolor</taxon>
    </lineage>
</organism>
<accession>A0A2J6SUZ1</accession>
<keyword evidence="2" id="KW-1185">Reference proteome</keyword>
<dbReference type="InParanoid" id="A0A2J6SUZ1"/>
<proteinExistence type="predicted"/>
<dbReference type="AlphaFoldDB" id="A0A2J6SUZ1"/>
<dbReference type="Proteomes" id="UP000235371">
    <property type="component" value="Unassembled WGS sequence"/>
</dbReference>
<dbReference type="RefSeq" id="XP_024731492.1">
    <property type="nucleotide sequence ID" value="XM_024887933.1"/>
</dbReference>
<dbReference type="GeneID" id="36596009"/>
<feature type="non-terminal residue" evidence="1">
    <location>
        <position position="1"/>
    </location>
</feature>
<dbReference type="EMBL" id="KZ613859">
    <property type="protein sequence ID" value="PMD54588.1"/>
    <property type="molecule type" value="Genomic_DNA"/>
</dbReference>
<sequence>SFAQKAKACRVAKREPSPVPRLGLVQQCGSVDGAGASIWFVLSGSECGSRSPGIAHNVEHVRCRQQERLHHLALLVEGRRCDVLPQRRVKPISHHSHHSQPSQPTRPLFASPLLLVALCSATAMPCHASHASHAMHRTAGRPALAAINLVSRLAHSDSYSHSHSHSHPLSLQPRDPQRLRNCVRAFILTALSGPMQKGGGQPHYN</sequence>
<gene>
    <name evidence="1" type="ORF">K444DRAFT_697561</name>
</gene>
<reference evidence="1 2" key="1">
    <citation type="submission" date="2016-04" db="EMBL/GenBank/DDBJ databases">
        <title>A degradative enzymes factory behind the ericoid mycorrhizal symbiosis.</title>
        <authorList>
            <consortium name="DOE Joint Genome Institute"/>
            <person name="Martino E."/>
            <person name="Morin E."/>
            <person name="Grelet G."/>
            <person name="Kuo A."/>
            <person name="Kohler A."/>
            <person name="Daghino S."/>
            <person name="Barry K."/>
            <person name="Choi C."/>
            <person name="Cichocki N."/>
            <person name="Clum A."/>
            <person name="Copeland A."/>
            <person name="Hainaut M."/>
            <person name="Haridas S."/>
            <person name="Labutti K."/>
            <person name="Lindquist E."/>
            <person name="Lipzen A."/>
            <person name="Khouja H.-R."/>
            <person name="Murat C."/>
            <person name="Ohm R."/>
            <person name="Olson A."/>
            <person name="Spatafora J."/>
            <person name="Veneault-Fourrey C."/>
            <person name="Henrissat B."/>
            <person name="Grigoriev I."/>
            <person name="Martin F."/>
            <person name="Perotto S."/>
        </authorList>
    </citation>
    <scope>NUCLEOTIDE SEQUENCE [LARGE SCALE GENOMIC DNA]</scope>
    <source>
        <strain evidence="1 2">E</strain>
    </source>
</reference>
<name>A0A2J6SUZ1_9HELO</name>